<feature type="domain" description="Cadherin" evidence="14">
    <location>
        <begin position="239"/>
        <end position="380"/>
    </location>
</feature>
<evidence type="ECO:0000256" key="11">
    <source>
        <dbReference type="PROSITE-ProRule" id="PRU00043"/>
    </source>
</evidence>
<dbReference type="EMBL" id="CAJHUB010000681">
    <property type="protein sequence ID" value="CAD7678938.1"/>
    <property type="molecule type" value="Genomic_DNA"/>
</dbReference>
<evidence type="ECO:0000313" key="15">
    <source>
        <dbReference type="EMBL" id="CAD7678938.1"/>
    </source>
</evidence>
<feature type="chain" id="PRO_5033010156" evidence="13">
    <location>
        <begin position="20"/>
        <end position="610"/>
    </location>
</feature>
<keyword evidence="10" id="KW-0325">Glycoprotein</keyword>
<evidence type="ECO:0000256" key="3">
    <source>
        <dbReference type="ARBA" id="ARBA00022692"/>
    </source>
</evidence>
<dbReference type="AlphaFoldDB" id="A0A811YQQ2"/>
<comment type="caution">
    <text evidence="15">The sequence shown here is derived from an EMBL/GenBank/DDBJ whole genome shotgun (WGS) entry which is preliminary data.</text>
</comment>
<dbReference type="Gene3D" id="2.60.40.60">
    <property type="entry name" value="Cadherins"/>
    <property type="match status" value="4"/>
</dbReference>
<evidence type="ECO:0000256" key="2">
    <source>
        <dbReference type="ARBA" id="ARBA00022475"/>
    </source>
</evidence>
<accession>A0A811YQQ2</accession>
<keyword evidence="4 13" id="KW-0732">Signal</keyword>
<evidence type="ECO:0000256" key="9">
    <source>
        <dbReference type="ARBA" id="ARBA00023136"/>
    </source>
</evidence>
<keyword evidence="6 11" id="KW-0106">Calcium</keyword>
<dbReference type="InterPro" id="IPR013164">
    <property type="entry name" value="Cadherin_N"/>
</dbReference>
<dbReference type="InterPro" id="IPR015919">
    <property type="entry name" value="Cadherin-like_sf"/>
</dbReference>
<dbReference type="SMART" id="SM00112">
    <property type="entry name" value="CA"/>
    <property type="match status" value="3"/>
</dbReference>
<dbReference type="FunFam" id="2.60.40.60:FF:000007">
    <property type="entry name" value="Protocadherin alpha 2"/>
    <property type="match status" value="1"/>
</dbReference>
<feature type="transmembrane region" description="Helical" evidence="12">
    <location>
        <begin position="488"/>
        <end position="511"/>
    </location>
</feature>
<dbReference type="GO" id="GO:0007156">
    <property type="term" value="P:homophilic cell adhesion via plasma membrane adhesion molecules"/>
    <property type="evidence" value="ECO:0007669"/>
    <property type="project" value="InterPro"/>
</dbReference>
<organism evidence="15 16">
    <name type="scientific">Nyctereutes procyonoides</name>
    <name type="common">Raccoon dog</name>
    <name type="synonym">Canis procyonoides</name>
    <dbReference type="NCBI Taxonomy" id="34880"/>
    <lineage>
        <taxon>Eukaryota</taxon>
        <taxon>Metazoa</taxon>
        <taxon>Chordata</taxon>
        <taxon>Craniata</taxon>
        <taxon>Vertebrata</taxon>
        <taxon>Euteleostomi</taxon>
        <taxon>Mammalia</taxon>
        <taxon>Eutheria</taxon>
        <taxon>Laurasiatheria</taxon>
        <taxon>Carnivora</taxon>
        <taxon>Caniformia</taxon>
        <taxon>Canidae</taxon>
        <taxon>Nyctereutes</taxon>
    </lineage>
</organism>
<evidence type="ECO:0000256" key="8">
    <source>
        <dbReference type="ARBA" id="ARBA00022989"/>
    </source>
</evidence>
<dbReference type="SUPFAM" id="SSF49313">
    <property type="entry name" value="Cadherin-like"/>
    <property type="match status" value="4"/>
</dbReference>
<keyword evidence="9 12" id="KW-0472">Membrane</keyword>
<dbReference type="Pfam" id="PF08266">
    <property type="entry name" value="Cadherin_2"/>
    <property type="match status" value="1"/>
</dbReference>
<evidence type="ECO:0000259" key="14">
    <source>
        <dbReference type="PROSITE" id="PS50268"/>
    </source>
</evidence>
<evidence type="ECO:0000256" key="13">
    <source>
        <dbReference type="SAM" id="SignalP"/>
    </source>
</evidence>
<protein>
    <submittedName>
        <fullName evidence="15">(raccoon dog) hypothetical protein</fullName>
    </submittedName>
</protein>
<dbReference type="GO" id="GO:0005509">
    <property type="term" value="F:calcium ion binding"/>
    <property type="evidence" value="ECO:0007669"/>
    <property type="project" value="UniProtKB-UniRule"/>
</dbReference>
<evidence type="ECO:0000256" key="7">
    <source>
        <dbReference type="ARBA" id="ARBA00022889"/>
    </source>
</evidence>
<proteinExistence type="predicted"/>
<evidence type="ECO:0000256" key="4">
    <source>
        <dbReference type="ARBA" id="ARBA00022729"/>
    </source>
</evidence>
<dbReference type="PANTHER" id="PTHR24028:SF153">
    <property type="entry name" value="PROTOCADHERIN ALPHA-C1"/>
    <property type="match status" value="1"/>
</dbReference>
<dbReference type="PROSITE" id="PS50268">
    <property type="entry name" value="CADHERIN_2"/>
    <property type="match status" value="2"/>
</dbReference>
<keyword evidence="8 12" id="KW-1133">Transmembrane helix</keyword>
<sequence length="610" mass="66437">MVGWRVAVLCLWVSCGSDARRLEYSALEETERGVAVGNVSADLKLSAAALTERNFRFLSSHREPYFGVDLASGSLVVLEPADCERLCGCAALVLEDPLELHTMRVHVVDNDKSPLFPAGDVQLHIPEFLMPGACFTLPNAQDAGEGSNRVLNYSLSPSQRFHLVMGSRVDGSEYPELVLEKALDREQRATHQLVLTAKDGGQPARSGDAQLPSYAQYTAPRYKVICSMSSGGPFKLKASFDNYYSLLTEGPQDRKQVIEYQVLITASDSGSPPLSTRGTLIVFVANVNDNSPSFAQPQQELFVAENNDPDLEKNGLVFYELLVAVEPSSGVITARTPFDFEQLKGFHFQVEAQDGGILPRSTTVTVKLFVVDRNDNAPVLLFPLPRNGSVPVEIVPCSARTGHLVTKVASDSSLFRVSSSMGELHTARLILPTDGMKQRVVVVVRDRGDPPLSSSITLGILLSNCVPWVLPDFEDTWETEGHLSTQNLYLVIALACISSLFLGCLLFFVCCHSPEGLRYGRKMASNPCLTSVTIDVTMVERLSQTYLYQASLGLGSDNNSLLLCGEYSAADLRNLAAGVGLNLPVSCIHIWNRKGDTINVNAKLSTFLGI</sequence>
<evidence type="ECO:0000313" key="16">
    <source>
        <dbReference type="Proteomes" id="UP000645828"/>
    </source>
</evidence>
<dbReference type="InterPro" id="IPR050174">
    <property type="entry name" value="Protocadherin/Cadherin-CA"/>
</dbReference>
<gene>
    <name evidence="15" type="ORF">NYPRO_LOCUS11736</name>
</gene>
<keyword evidence="5" id="KW-0677">Repeat</keyword>
<dbReference type="Proteomes" id="UP000645828">
    <property type="component" value="Unassembled WGS sequence"/>
</dbReference>
<evidence type="ECO:0000256" key="1">
    <source>
        <dbReference type="ARBA" id="ARBA00004251"/>
    </source>
</evidence>
<evidence type="ECO:0000256" key="5">
    <source>
        <dbReference type="ARBA" id="ARBA00022737"/>
    </source>
</evidence>
<keyword evidence="7" id="KW-0130">Cell adhesion</keyword>
<evidence type="ECO:0000256" key="12">
    <source>
        <dbReference type="SAM" id="Phobius"/>
    </source>
</evidence>
<comment type="subcellular location">
    <subcellularLocation>
        <location evidence="1">Cell membrane</location>
        <topology evidence="1">Single-pass type I membrane protein</topology>
    </subcellularLocation>
</comment>
<keyword evidence="3 12" id="KW-0812">Transmembrane</keyword>
<feature type="signal peptide" evidence="13">
    <location>
        <begin position="1"/>
        <end position="19"/>
    </location>
</feature>
<dbReference type="InterPro" id="IPR002126">
    <property type="entry name" value="Cadherin-like_dom"/>
</dbReference>
<keyword evidence="16" id="KW-1185">Reference proteome</keyword>
<dbReference type="PROSITE" id="PS00232">
    <property type="entry name" value="CADHERIN_1"/>
    <property type="match status" value="1"/>
</dbReference>
<feature type="domain" description="Cadherin" evidence="14">
    <location>
        <begin position="117"/>
        <end position="211"/>
    </location>
</feature>
<evidence type="ECO:0000256" key="10">
    <source>
        <dbReference type="ARBA" id="ARBA00023180"/>
    </source>
</evidence>
<dbReference type="GO" id="GO:0005886">
    <property type="term" value="C:plasma membrane"/>
    <property type="evidence" value="ECO:0007669"/>
    <property type="project" value="UniProtKB-SubCell"/>
</dbReference>
<dbReference type="PANTHER" id="PTHR24028">
    <property type="entry name" value="CADHERIN-87A"/>
    <property type="match status" value="1"/>
</dbReference>
<evidence type="ECO:0000256" key="6">
    <source>
        <dbReference type="ARBA" id="ARBA00022837"/>
    </source>
</evidence>
<dbReference type="PRINTS" id="PR00205">
    <property type="entry name" value="CADHERIN"/>
</dbReference>
<dbReference type="InterPro" id="IPR020894">
    <property type="entry name" value="Cadherin_CS"/>
</dbReference>
<name>A0A811YQQ2_NYCPR</name>
<keyword evidence="2" id="KW-1003">Cell membrane</keyword>
<dbReference type="CDD" id="cd11304">
    <property type="entry name" value="Cadherin_repeat"/>
    <property type="match status" value="2"/>
</dbReference>
<reference evidence="15" key="1">
    <citation type="submission" date="2020-12" db="EMBL/GenBank/DDBJ databases">
        <authorList>
            <consortium name="Molecular Ecology Group"/>
        </authorList>
    </citation>
    <scope>NUCLEOTIDE SEQUENCE</scope>
    <source>
        <strain evidence="15">TBG_1078</strain>
    </source>
</reference>